<reference evidence="2 3" key="1">
    <citation type="submission" date="2015-09" db="EMBL/GenBank/DDBJ databases">
        <title>A metagenomics-based metabolic model of nitrate-dependent anaerobic oxidation of methane by Methanoperedens-like archaea.</title>
        <authorList>
            <person name="Arshad A."/>
            <person name="Speth D.R."/>
            <person name="De Graaf R.M."/>
            <person name="Op Den Camp H.J."/>
            <person name="Jetten M.S."/>
            <person name="Welte C.U."/>
        </authorList>
    </citation>
    <scope>NUCLEOTIDE SEQUENCE [LARGE SCALE GENOMIC DNA]</scope>
</reference>
<dbReference type="PATRIC" id="fig|1719120.3.peg.3904"/>
<evidence type="ECO:0000313" key="3">
    <source>
        <dbReference type="Proteomes" id="UP000050360"/>
    </source>
</evidence>
<dbReference type="Pfam" id="PF09250">
    <property type="entry name" value="Prim-Pol"/>
    <property type="match status" value="1"/>
</dbReference>
<dbReference type="CDD" id="cd04859">
    <property type="entry name" value="Prim_Pol"/>
    <property type="match status" value="1"/>
</dbReference>
<gene>
    <name evidence="2" type="ORF">MPEBLZ_03600</name>
</gene>
<sequence length="584" mass="67431">MNEAIKLTRKGWVIHPLACPKDTGNSPGKRPLLNSWQKRKKATATELKEWFEKTDNNVGLVLGKESGIIVIDLDKLDWVDVIFPPGQKILEKTLRADRITGRGHVYFKFTDKIGNWKFHEFGIEILGEGNQVVVPPSVHREGQQYKWQLTEGADLETFEIPELPENVIETIKLLKKLDERIKGCRKCFRWIINQSLDAMHGKEGRRLMLATATELKAQKVTLEEFRLYAKKVYGDNYDPGRTTDEWKNVDEKKTWKCDTIRQNFPEVMEICRSCFKKSPDIEDTEIETTKKAIEIMTKGDPIGYILDTWNKFHSGDRPFGYVLLCSSVCSSIVASDGLAINFNGDSGGGKSHACRSMLHLIPQKWWIRRSLTDKAIFYSDSVQPDMILFSDDVQMSDDMKMIFKNSIRDFQEQFEQEKDNTLRKDVVLKVPPRLTWWLTAVADMGDDETERRCMKIVIEVNEQRSNILSDRLQKRRQTGEEKYPEDYPEVKICRAIFKELKSKKEKVVFNFNLKFKDGVSADTQNIIFEMLLATALINKYQRHRDYDGAIMSSKEDFKTVVDNFAAISGNQVSKIHDVIAEIIE</sequence>
<dbReference type="SMART" id="SM00943">
    <property type="entry name" value="Prim-Pol"/>
    <property type="match status" value="1"/>
</dbReference>
<comment type="caution">
    <text evidence="2">The sequence shown here is derived from an EMBL/GenBank/DDBJ whole genome shotgun (WGS) entry which is preliminary data.</text>
</comment>
<dbReference type="InterPro" id="IPR015330">
    <property type="entry name" value="DNA_primase/pol_bifunc_N"/>
</dbReference>
<name>A0A0P8C5B9_9EURY</name>
<dbReference type="SUPFAM" id="SSF56747">
    <property type="entry name" value="Prim-pol domain"/>
    <property type="match status" value="1"/>
</dbReference>
<evidence type="ECO:0000313" key="2">
    <source>
        <dbReference type="EMBL" id="KPQ41841.1"/>
    </source>
</evidence>
<dbReference type="EMBL" id="LKCM01000293">
    <property type="protein sequence ID" value="KPQ41841.1"/>
    <property type="molecule type" value="Genomic_DNA"/>
</dbReference>
<evidence type="ECO:0000259" key="1">
    <source>
        <dbReference type="SMART" id="SM00943"/>
    </source>
</evidence>
<feature type="domain" description="DNA primase/polymerase bifunctional N-terminal" evidence="1">
    <location>
        <begin position="4"/>
        <end position="167"/>
    </location>
</feature>
<protein>
    <recommendedName>
        <fullName evidence="1">DNA primase/polymerase bifunctional N-terminal domain-containing protein</fullName>
    </recommendedName>
</protein>
<dbReference type="Proteomes" id="UP000050360">
    <property type="component" value="Unassembled WGS sequence"/>
</dbReference>
<proteinExistence type="predicted"/>
<accession>A0A0P8C5B9</accession>
<organism evidence="2 3">
    <name type="scientific">Candidatus Methanoperedens nitratireducens</name>
    <dbReference type="NCBI Taxonomy" id="1392998"/>
    <lineage>
        <taxon>Archaea</taxon>
        <taxon>Methanobacteriati</taxon>
        <taxon>Methanobacteriota</taxon>
        <taxon>Stenosarchaea group</taxon>
        <taxon>Methanomicrobia</taxon>
        <taxon>Methanosarcinales</taxon>
        <taxon>ANME-2 cluster</taxon>
        <taxon>Candidatus Methanoperedentaceae</taxon>
        <taxon>Candidatus Methanoperedens</taxon>
    </lineage>
</organism>
<dbReference type="AlphaFoldDB" id="A0A0P8C5B9"/>